<dbReference type="GO" id="GO:0016746">
    <property type="term" value="F:acyltransferase activity"/>
    <property type="evidence" value="ECO:0007669"/>
    <property type="project" value="UniProtKB-KW"/>
</dbReference>
<name>A0AAU7LRA9_9BURK</name>
<dbReference type="EMBL" id="CP157675">
    <property type="protein sequence ID" value="XBP70131.1"/>
    <property type="molecule type" value="Genomic_DNA"/>
</dbReference>
<sequence length="176" mass="18893">MTLPAWHEEPVSKQHDRQGFDCGQSELNQFLRNHARKSHERGAAKTFLAVDDADGKTVHGYYSLSPASVEYARTPEVIRRGLGRHDIGAYRLGRLAVGNALQGQGLGGQLLLAAGRRCLRVAQEVGGTVMLIDAKNEQIAGWYAACGALPLLDAPLTLLLPLDLVAAALKAAGKFP</sequence>
<dbReference type="PANTHER" id="PTHR36449:SF1">
    <property type="entry name" value="ACETYLTRANSFERASE"/>
    <property type="match status" value="1"/>
</dbReference>
<proteinExistence type="predicted"/>
<dbReference type="SUPFAM" id="SSF55729">
    <property type="entry name" value="Acyl-CoA N-acyltransferases (Nat)"/>
    <property type="match status" value="1"/>
</dbReference>
<dbReference type="RefSeq" id="WP_349279255.1">
    <property type="nucleotide sequence ID" value="NZ_CBCSCU010000007.1"/>
</dbReference>
<evidence type="ECO:0000256" key="1">
    <source>
        <dbReference type="ARBA" id="ARBA00022649"/>
    </source>
</evidence>
<keyword evidence="2" id="KW-0808">Transferase</keyword>
<keyword evidence="3" id="KW-0012">Acyltransferase</keyword>
<dbReference type="AlphaFoldDB" id="A0AAU7LRA9"/>
<evidence type="ECO:0000256" key="3">
    <source>
        <dbReference type="ARBA" id="ARBA00023315"/>
    </source>
</evidence>
<dbReference type="Gene3D" id="3.40.630.30">
    <property type="match status" value="1"/>
</dbReference>
<accession>A0AAU7LRA9</accession>
<dbReference type="InterPro" id="IPR016181">
    <property type="entry name" value="Acyl_CoA_acyltransferase"/>
</dbReference>
<reference evidence="4" key="1">
    <citation type="submission" date="2024-05" db="EMBL/GenBank/DDBJ databases">
        <authorList>
            <person name="Bunk B."/>
            <person name="Swiderski J."/>
            <person name="Sproer C."/>
            <person name="Thiel V."/>
        </authorList>
    </citation>
    <scope>NUCLEOTIDE SEQUENCE</scope>
    <source>
        <strain evidence="4">DSM 17735</strain>
    </source>
</reference>
<evidence type="ECO:0000313" key="4">
    <source>
        <dbReference type="EMBL" id="XBP70131.1"/>
    </source>
</evidence>
<gene>
    <name evidence="4" type="ORF">ABLV49_20050</name>
</gene>
<keyword evidence="1" id="KW-1277">Toxin-antitoxin system</keyword>
<dbReference type="PANTHER" id="PTHR36449">
    <property type="entry name" value="ACETYLTRANSFERASE-RELATED"/>
    <property type="match status" value="1"/>
</dbReference>
<evidence type="ECO:0000256" key="2">
    <source>
        <dbReference type="ARBA" id="ARBA00022679"/>
    </source>
</evidence>
<organism evidence="4">
    <name type="scientific">Polaromonas hydrogenivorans</name>
    <dbReference type="NCBI Taxonomy" id="335476"/>
    <lineage>
        <taxon>Bacteria</taxon>
        <taxon>Pseudomonadati</taxon>
        <taxon>Pseudomonadota</taxon>
        <taxon>Betaproteobacteria</taxon>
        <taxon>Burkholderiales</taxon>
        <taxon>Comamonadaceae</taxon>
        <taxon>Polaromonas</taxon>
    </lineage>
</organism>
<protein>
    <submittedName>
        <fullName evidence="4">GNAT family N-acetyltransferase</fullName>
    </submittedName>
</protein>